<evidence type="ECO:0000259" key="4">
    <source>
        <dbReference type="SMART" id="SM00822"/>
    </source>
</evidence>
<dbReference type="EMBL" id="QYCY01000002">
    <property type="protein sequence ID" value="RLV76162.1"/>
    <property type="molecule type" value="Genomic_DNA"/>
</dbReference>
<dbReference type="GO" id="GO:0016491">
    <property type="term" value="F:oxidoreductase activity"/>
    <property type="evidence" value="ECO:0007669"/>
    <property type="project" value="UniProtKB-KW"/>
</dbReference>
<dbReference type="PANTHER" id="PTHR43477:SF4">
    <property type="entry name" value="DEHYDROGENASE_REDUCTASE SDR FAMILY MEMBER 6"/>
    <property type="match status" value="1"/>
</dbReference>
<dbReference type="RefSeq" id="WP_020865155.1">
    <property type="nucleotide sequence ID" value="NC_022785.1"/>
</dbReference>
<organism evidence="5 6">
    <name type="scientific">Streptomyces rapamycinicus (strain ATCC 29253 / DSM 41530 / NRRL 5491 / AYB-994)</name>
    <name type="common">Streptomyces hygroscopicus (strain ATCC 29253)</name>
    <dbReference type="NCBI Taxonomy" id="1343740"/>
    <lineage>
        <taxon>Bacteria</taxon>
        <taxon>Bacillati</taxon>
        <taxon>Actinomycetota</taxon>
        <taxon>Actinomycetes</taxon>
        <taxon>Kitasatosporales</taxon>
        <taxon>Streptomycetaceae</taxon>
        <taxon>Streptomyces</taxon>
        <taxon>Streptomyces violaceusniger group</taxon>
    </lineage>
</organism>
<keyword evidence="2" id="KW-0560">Oxidoreductase</keyword>
<dbReference type="eggNOG" id="COG1028">
    <property type="taxonomic scope" value="Bacteria"/>
</dbReference>
<comment type="caution">
    <text evidence="5">The sequence shown here is derived from an EMBL/GenBank/DDBJ whole genome shotgun (WGS) entry which is preliminary data.</text>
</comment>
<dbReference type="PRINTS" id="PR00080">
    <property type="entry name" value="SDRFAMILY"/>
</dbReference>
<dbReference type="SMART" id="SM00822">
    <property type="entry name" value="PKS_KR"/>
    <property type="match status" value="1"/>
</dbReference>
<protein>
    <recommendedName>
        <fullName evidence="4">Ketoreductase domain-containing protein</fullName>
    </recommendedName>
</protein>
<accession>A0A0A0N5V2</accession>
<evidence type="ECO:0000256" key="1">
    <source>
        <dbReference type="ARBA" id="ARBA00006484"/>
    </source>
</evidence>
<dbReference type="SUPFAM" id="SSF51735">
    <property type="entry name" value="NAD(P)-binding Rossmann-fold domains"/>
    <property type="match status" value="1"/>
</dbReference>
<dbReference type="PRINTS" id="PR00081">
    <property type="entry name" value="GDHRDH"/>
</dbReference>
<reference evidence="5 6" key="1">
    <citation type="journal article" date="2018" name="J. Biol. Chem.">
        <title>Discovery of the actinoplanic acid pathway in Streptomyces rapamycinicus reveals a genetically conserved synergism with rapamycin.</title>
        <authorList>
            <person name="Mrak P."/>
            <person name="Krastel P."/>
            <person name="Pivk Lukancic P."/>
            <person name="Tao J."/>
            <person name="Pistorius D."/>
            <person name="Moore C.M."/>
        </authorList>
    </citation>
    <scope>NUCLEOTIDE SEQUENCE [LARGE SCALE GENOMIC DNA]</scope>
    <source>
        <strain evidence="5 6">NRRL 5491</strain>
    </source>
</reference>
<evidence type="ECO:0000256" key="3">
    <source>
        <dbReference type="ARBA" id="ARBA00023027"/>
    </source>
</evidence>
<comment type="similarity">
    <text evidence="1">Belongs to the short-chain dehydrogenases/reductases (SDR) family.</text>
</comment>
<dbReference type="KEGG" id="src:M271_00600"/>
<dbReference type="FunFam" id="3.40.50.720:FF:000084">
    <property type="entry name" value="Short-chain dehydrogenase reductase"/>
    <property type="match status" value="1"/>
</dbReference>
<gene>
    <name evidence="5" type="ORF">D3C57_143090</name>
</gene>
<name>A0A0A0N5V2_STRRN</name>
<feature type="domain" description="Ketoreductase" evidence="4">
    <location>
        <begin position="10"/>
        <end position="175"/>
    </location>
</feature>
<evidence type="ECO:0000313" key="6">
    <source>
        <dbReference type="Proteomes" id="UP000281594"/>
    </source>
</evidence>
<evidence type="ECO:0000313" key="5">
    <source>
        <dbReference type="EMBL" id="RLV76162.1"/>
    </source>
</evidence>
<dbReference type="InterPro" id="IPR051122">
    <property type="entry name" value="SDR_DHRS6-like"/>
</dbReference>
<evidence type="ECO:0000256" key="2">
    <source>
        <dbReference type="ARBA" id="ARBA00023002"/>
    </source>
</evidence>
<dbReference type="AlphaFoldDB" id="A0A0A0N5V2"/>
<dbReference type="STRING" id="1343740.M271_00600"/>
<keyword evidence="3" id="KW-0520">NAD</keyword>
<dbReference type="InterPro" id="IPR036291">
    <property type="entry name" value="NAD(P)-bd_dom_sf"/>
</dbReference>
<dbReference type="Proteomes" id="UP000281594">
    <property type="component" value="Unassembled WGS sequence"/>
</dbReference>
<sequence>MTDPFRVGGRVYVVTGAATGIGEAIARELVAAGAAVALVDIAPKLRGLAAELGDQASAHVVDIVERDAARAVVEHVLATRGRIDGLVNSAGAVVNGTALTTTDDDWERAMAVNVTGTLRFVRAVLPPMLDRGRGSVINLGSVVGVRAREDGIGYITAKAAVLGLTRSVALDFGRCGVRCNSVSPGAVDTPMLRAYEQRNPGSLQRLADTNYLGRVGTGTEIAHLCRFLLSDASSYLNGTDIVIDGGALAAFEPPRSPTAPR</sequence>
<proteinExistence type="inferred from homology"/>
<dbReference type="HOGENOM" id="CLU_010194_1_0_11"/>
<dbReference type="Gene3D" id="3.40.50.720">
    <property type="entry name" value="NAD(P)-binding Rossmann-like Domain"/>
    <property type="match status" value="1"/>
</dbReference>
<dbReference type="Pfam" id="PF13561">
    <property type="entry name" value="adh_short_C2"/>
    <property type="match status" value="1"/>
</dbReference>
<dbReference type="CDD" id="cd05233">
    <property type="entry name" value="SDR_c"/>
    <property type="match status" value="1"/>
</dbReference>
<dbReference type="PANTHER" id="PTHR43477">
    <property type="entry name" value="DIHYDROANTICAPSIN 7-DEHYDROGENASE"/>
    <property type="match status" value="1"/>
</dbReference>
<dbReference type="InterPro" id="IPR002347">
    <property type="entry name" value="SDR_fam"/>
</dbReference>
<dbReference type="InterPro" id="IPR057326">
    <property type="entry name" value="KR_dom"/>
</dbReference>